<sequence>MTSSPQQPLTFLITGCSSGFGLLLSRLVLDQGHNLIATSRSPSRTREVVDEILSHPGAGTRQWLELDVNDPVRCHELINDLETSNGTAIDVLVNNAGFCILGPAELLEEDELKEMMDTMYFGPARLARLVLPFMRQRKKGVIVNMSSGAGLEGRESMAGYAAAKAALDGFSKVLATEVAPLGVRVLTVQLGAFDHTSMGDNARAARQYRQGDVPTEYVGSVADQITKTLAGGKLATVADGDSKKAAKAVYDVIVGEGVGFGKEKERMLPLGRDLDKRLREVIGGYQHALDVFGDICNKVHKD</sequence>
<dbReference type="RefSeq" id="XP_062731233.1">
    <property type="nucleotide sequence ID" value="XM_062879891.1"/>
</dbReference>
<dbReference type="InterPro" id="IPR020904">
    <property type="entry name" value="Sc_DH/Rdtase_CS"/>
</dbReference>
<dbReference type="Pfam" id="PF00106">
    <property type="entry name" value="adh_short"/>
    <property type="match status" value="1"/>
</dbReference>
<comment type="similarity">
    <text evidence="3">Belongs to the short-chain dehydrogenases/reductases (SDR) family.</text>
</comment>
<dbReference type="InterPro" id="IPR002347">
    <property type="entry name" value="SDR_fam"/>
</dbReference>
<accession>A0ABR0FG22</accession>
<dbReference type="PANTHER" id="PTHR43976:SF6">
    <property type="entry name" value="OXIDOREDUCTASE, PUTATIVE (AFU_ORTHOLOGUE AFUA_1G13950)-RELATED"/>
    <property type="match status" value="1"/>
</dbReference>
<dbReference type="InterPro" id="IPR051911">
    <property type="entry name" value="SDR_oxidoreductase"/>
</dbReference>
<dbReference type="PRINTS" id="PR00081">
    <property type="entry name" value="GDHRDH"/>
</dbReference>
<dbReference type="PANTHER" id="PTHR43976">
    <property type="entry name" value="SHORT CHAIN DEHYDROGENASE"/>
    <property type="match status" value="1"/>
</dbReference>
<dbReference type="SUPFAM" id="SSF51735">
    <property type="entry name" value="NAD(P)-binding Rossmann-fold domains"/>
    <property type="match status" value="1"/>
</dbReference>
<keyword evidence="1" id="KW-0521">NADP</keyword>
<evidence type="ECO:0000313" key="6">
    <source>
        <dbReference type="Proteomes" id="UP001322138"/>
    </source>
</evidence>
<dbReference type="EMBL" id="JAFFGZ010000007">
    <property type="protein sequence ID" value="KAK4642257.1"/>
    <property type="molecule type" value="Genomic_DNA"/>
</dbReference>
<keyword evidence="6" id="KW-1185">Reference proteome</keyword>
<protein>
    <recommendedName>
        <fullName evidence="4">Ketoreductase domain-containing protein</fullName>
    </recommendedName>
</protein>
<dbReference type="SMART" id="SM00822">
    <property type="entry name" value="PKS_KR"/>
    <property type="match status" value="1"/>
</dbReference>
<dbReference type="Proteomes" id="UP001322138">
    <property type="component" value="Unassembled WGS sequence"/>
</dbReference>
<dbReference type="PROSITE" id="PS00061">
    <property type="entry name" value="ADH_SHORT"/>
    <property type="match status" value="1"/>
</dbReference>
<dbReference type="GeneID" id="87899373"/>
<evidence type="ECO:0000259" key="4">
    <source>
        <dbReference type="SMART" id="SM00822"/>
    </source>
</evidence>
<proteinExistence type="inferred from homology"/>
<reference evidence="5 6" key="1">
    <citation type="journal article" date="2023" name="bioRxiv">
        <title>High-quality genome assemblies of four members of thePodospora anserinaspecies complex.</title>
        <authorList>
            <person name="Ament-Velasquez S.L."/>
            <person name="Vogan A.A."/>
            <person name="Wallerman O."/>
            <person name="Hartmann F."/>
            <person name="Gautier V."/>
            <person name="Silar P."/>
            <person name="Giraud T."/>
            <person name="Johannesson H."/>
        </authorList>
    </citation>
    <scope>NUCLEOTIDE SEQUENCE [LARGE SCALE GENOMIC DNA]</scope>
    <source>
        <strain evidence="5 6">CBS 112042</strain>
    </source>
</reference>
<evidence type="ECO:0000256" key="1">
    <source>
        <dbReference type="ARBA" id="ARBA00022857"/>
    </source>
</evidence>
<comment type="caution">
    <text evidence="5">The sequence shown here is derived from an EMBL/GenBank/DDBJ whole genome shotgun (WGS) entry which is preliminary data.</text>
</comment>
<keyword evidence="2" id="KW-0560">Oxidoreductase</keyword>
<evidence type="ECO:0000256" key="2">
    <source>
        <dbReference type="ARBA" id="ARBA00023002"/>
    </source>
</evidence>
<dbReference type="Gene3D" id="3.40.50.720">
    <property type="entry name" value="NAD(P)-binding Rossmann-like Domain"/>
    <property type="match status" value="1"/>
</dbReference>
<evidence type="ECO:0000313" key="5">
    <source>
        <dbReference type="EMBL" id="KAK4642257.1"/>
    </source>
</evidence>
<feature type="domain" description="Ketoreductase" evidence="4">
    <location>
        <begin position="9"/>
        <end position="196"/>
    </location>
</feature>
<name>A0ABR0FG22_9PEZI</name>
<dbReference type="PRINTS" id="PR00080">
    <property type="entry name" value="SDRFAMILY"/>
</dbReference>
<dbReference type="InterPro" id="IPR036291">
    <property type="entry name" value="NAD(P)-bd_dom_sf"/>
</dbReference>
<gene>
    <name evidence="5" type="ORF">QC761_506720</name>
</gene>
<organism evidence="5 6">
    <name type="scientific">Podospora bellae-mahoneyi</name>
    <dbReference type="NCBI Taxonomy" id="2093777"/>
    <lineage>
        <taxon>Eukaryota</taxon>
        <taxon>Fungi</taxon>
        <taxon>Dikarya</taxon>
        <taxon>Ascomycota</taxon>
        <taxon>Pezizomycotina</taxon>
        <taxon>Sordariomycetes</taxon>
        <taxon>Sordariomycetidae</taxon>
        <taxon>Sordariales</taxon>
        <taxon>Podosporaceae</taxon>
        <taxon>Podospora</taxon>
    </lineage>
</organism>
<dbReference type="InterPro" id="IPR057326">
    <property type="entry name" value="KR_dom"/>
</dbReference>
<evidence type="ECO:0000256" key="3">
    <source>
        <dbReference type="RuleBase" id="RU000363"/>
    </source>
</evidence>